<protein>
    <submittedName>
        <fullName evidence="2">IAA-amino acid hydrolase ILR1-like 4</fullName>
    </submittedName>
</protein>
<reference evidence="2 3" key="1">
    <citation type="journal article" date="2019" name="Sci. Rep.">
        <title>Colletotrichum shisoi sp. nov., an anthracnose pathogen of Perilla frutescens in Japan: molecular phylogenetic, morphological and genomic evidence.</title>
        <authorList>
            <person name="Gan P."/>
            <person name="Tsushima A."/>
            <person name="Hiroyama R."/>
            <person name="Narusaka M."/>
            <person name="Takano Y."/>
            <person name="Narusaka Y."/>
            <person name="Kawaradani M."/>
            <person name="Damm U."/>
            <person name="Shirasu K."/>
        </authorList>
    </citation>
    <scope>NUCLEOTIDE SEQUENCE [LARGE SCALE GENOMIC DNA]</scope>
    <source>
        <strain evidence="2 3">PG-2018a</strain>
    </source>
</reference>
<comment type="caution">
    <text evidence="2">The sequence shown here is derived from an EMBL/GenBank/DDBJ whole genome shotgun (WGS) entry which is preliminary data.</text>
</comment>
<dbReference type="EMBL" id="PUHP01000400">
    <property type="protein sequence ID" value="TQN70323.1"/>
    <property type="molecule type" value="Genomic_DNA"/>
</dbReference>
<keyword evidence="2" id="KW-0378">Hydrolase</keyword>
<keyword evidence="3" id="KW-1185">Reference proteome</keyword>
<evidence type="ECO:0000313" key="3">
    <source>
        <dbReference type="Proteomes" id="UP000326340"/>
    </source>
</evidence>
<dbReference type="OrthoDB" id="6119954at2759"/>
<proteinExistence type="predicted"/>
<organism evidence="2 3">
    <name type="scientific">Colletotrichum shisoi</name>
    <dbReference type="NCBI Taxonomy" id="2078593"/>
    <lineage>
        <taxon>Eukaryota</taxon>
        <taxon>Fungi</taxon>
        <taxon>Dikarya</taxon>
        <taxon>Ascomycota</taxon>
        <taxon>Pezizomycotina</taxon>
        <taxon>Sordariomycetes</taxon>
        <taxon>Hypocreomycetidae</taxon>
        <taxon>Glomerellales</taxon>
        <taxon>Glomerellaceae</taxon>
        <taxon>Colletotrichum</taxon>
        <taxon>Colletotrichum destructivum species complex</taxon>
    </lineage>
</organism>
<dbReference type="PANTHER" id="PTHR30575:SF4">
    <property type="entry name" value="PEPTIDASE M20 DOMAIN-CONTAINING PROTEIN 2"/>
    <property type="match status" value="1"/>
</dbReference>
<feature type="signal peptide" evidence="1">
    <location>
        <begin position="1"/>
        <end position="21"/>
    </location>
</feature>
<keyword evidence="1" id="KW-0732">Signal</keyword>
<dbReference type="AlphaFoldDB" id="A0A5Q4BTD6"/>
<dbReference type="SUPFAM" id="SSF53187">
    <property type="entry name" value="Zn-dependent exopeptidases"/>
    <property type="match status" value="1"/>
</dbReference>
<feature type="chain" id="PRO_5024899723" evidence="1">
    <location>
        <begin position="22"/>
        <end position="131"/>
    </location>
</feature>
<dbReference type="InterPro" id="IPR052030">
    <property type="entry name" value="Peptidase_M20/M20A_hydrolases"/>
</dbReference>
<accession>A0A5Q4BTD6</accession>
<name>A0A5Q4BTD6_9PEZI</name>
<evidence type="ECO:0000313" key="2">
    <source>
        <dbReference type="EMBL" id="TQN70323.1"/>
    </source>
</evidence>
<dbReference type="PANTHER" id="PTHR30575">
    <property type="entry name" value="PEPTIDASE M20"/>
    <property type="match status" value="1"/>
</dbReference>
<dbReference type="GO" id="GO:0016805">
    <property type="term" value="F:dipeptidase activity"/>
    <property type="evidence" value="ECO:0007669"/>
    <property type="project" value="TreeGrafter"/>
</dbReference>
<sequence length="131" mass="14164">MGIQGHSRTLVVVLGASSIAASSLLPRQSNGTSGDTSPYLDAVLEYIDSIVDDLWPINKGIHDNPELGYEEVKAHDLLTSFMESHEGWNVTRSIYNISTAFVAVFEGSGNGPVVSFNADRVWWVGNAKAPE</sequence>
<dbReference type="Proteomes" id="UP000326340">
    <property type="component" value="Unassembled WGS sequence"/>
</dbReference>
<gene>
    <name evidence="2" type="primary">ILL4</name>
    <name evidence="2" type="ORF">CSHISOI_05199</name>
</gene>
<dbReference type="Gene3D" id="3.40.630.10">
    <property type="entry name" value="Zn peptidases"/>
    <property type="match status" value="1"/>
</dbReference>
<evidence type="ECO:0000256" key="1">
    <source>
        <dbReference type="SAM" id="SignalP"/>
    </source>
</evidence>